<evidence type="ECO:0000256" key="1">
    <source>
        <dbReference type="ARBA" id="ARBA00022801"/>
    </source>
</evidence>
<evidence type="ECO:0000256" key="3">
    <source>
        <dbReference type="ARBA" id="ARBA00023098"/>
    </source>
</evidence>
<dbReference type="Gene3D" id="3.40.50.1820">
    <property type="entry name" value="alpha/beta hydrolase"/>
    <property type="match status" value="1"/>
</dbReference>
<dbReference type="PANTHER" id="PTHR10272:SF0">
    <property type="entry name" value="PLATELET-ACTIVATING FACTOR ACETYLHYDROLASE"/>
    <property type="match status" value="1"/>
</dbReference>
<name>A0A1G1TEB3_9BACT</name>
<dbReference type="Pfam" id="PF07224">
    <property type="entry name" value="Chlorophyllase"/>
    <property type="match status" value="1"/>
</dbReference>
<keyword evidence="5" id="KW-1185">Reference proteome</keyword>
<organism evidence="4 5">
    <name type="scientific">Hymenobacter coccineus</name>
    <dbReference type="NCBI Taxonomy" id="1908235"/>
    <lineage>
        <taxon>Bacteria</taxon>
        <taxon>Pseudomonadati</taxon>
        <taxon>Bacteroidota</taxon>
        <taxon>Cytophagia</taxon>
        <taxon>Cytophagales</taxon>
        <taxon>Hymenobacteraceae</taxon>
        <taxon>Hymenobacter</taxon>
    </lineage>
</organism>
<comment type="caution">
    <text evidence="4">The sequence shown here is derived from an EMBL/GenBank/DDBJ whole genome shotgun (WGS) entry which is preliminary data.</text>
</comment>
<dbReference type="EMBL" id="MDZA01000306">
    <property type="protein sequence ID" value="OGX89213.1"/>
    <property type="molecule type" value="Genomic_DNA"/>
</dbReference>
<evidence type="ECO:0000313" key="5">
    <source>
        <dbReference type="Proteomes" id="UP000177506"/>
    </source>
</evidence>
<dbReference type="InterPro" id="IPR029058">
    <property type="entry name" value="AB_hydrolase_fold"/>
</dbReference>
<evidence type="ECO:0000256" key="2">
    <source>
        <dbReference type="ARBA" id="ARBA00022963"/>
    </source>
</evidence>
<reference evidence="4 5" key="1">
    <citation type="submission" date="2016-08" db="EMBL/GenBank/DDBJ databases">
        <title>Hymenobacter coccineus sp. nov., Hymenobacter lapidarius sp. nov. and Hymenobacter glacialis sp. nov., isolated from Antarctic soil.</title>
        <authorList>
            <person name="Sedlacek I."/>
            <person name="Kralova S."/>
            <person name="Kyrova K."/>
            <person name="Maslanova I."/>
            <person name="Stankova E."/>
            <person name="Vrbovska V."/>
            <person name="Nemec M."/>
            <person name="Bartak M."/>
            <person name="Svec P."/>
            <person name="Busse H.-J."/>
            <person name="Pantucek R."/>
        </authorList>
    </citation>
    <scope>NUCLEOTIDE SEQUENCE [LARGE SCALE GENOMIC DNA]</scope>
    <source>
        <strain evidence="4 5">CCM 8649</strain>
    </source>
</reference>
<keyword evidence="1 4" id="KW-0378">Hydrolase</keyword>
<dbReference type="InterPro" id="IPR016986">
    <property type="entry name" value="UCP031982_abhydr"/>
</dbReference>
<dbReference type="Proteomes" id="UP000177506">
    <property type="component" value="Unassembled WGS sequence"/>
</dbReference>
<dbReference type="OrthoDB" id="9814760at2"/>
<dbReference type="AlphaFoldDB" id="A0A1G1TEB3"/>
<dbReference type="PIRSF" id="PIRSF031982">
    <property type="entry name" value="UCP031982_abhydr"/>
    <property type="match status" value="1"/>
</dbReference>
<accession>A0A1G1TEB3</accession>
<dbReference type="InterPro" id="IPR017395">
    <property type="entry name" value="Chlorophyllase-like"/>
</dbReference>
<evidence type="ECO:0000313" key="4">
    <source>
        <dbReference type="EMBL" id="OGX89213.1"/>
    </source>
</evidence>
<gene>
    <name evidence="4" type="ORF">BEN49_09380</name>
</gene>
<protein>
    <submittedName>
        <fullName evidence="4">Alpha/beta hydrolase</fullName>
    </submittedName>
</protein>
<keyword evidence="2" id="KW-0442">Lipid degradation</keyword>
<keyword evidence="3" id="KW-0443">Lipid metabolism</keyword>
<dbReference type="RefSeq" id="WP_070744984.1">
    <property type="nucleotide sequence ID" value="NZ_MDZA01000306.1"/>
</dbReference>
<proteinExistence type="predicted"/>
<dbReference type="GO" id="GO:0016042">
    <property type="term" value="P:lipid catabolic process"/>
    <property type="evidence" value="ECO:0007669"/>
    <property type="project" value="UniProtKB-KW"/>
</dbReference>
<dbReference type="ESTHER" id="9bact-a0a1g1teb3">
    <property type="family name" value="UCP031982"/>
</dbReference>
<dbReference type="GO" id="GO:0003847">
    <property type="term" value="F:1-alkyl-2-acetylglycerophosphocholine esterase activity"/>
    <property type="evidence" value="ECO:0007669"/>
    <property type="project" value="TreeGrafter"/>
</dbReference>
<dbReference type="PANTHER" id="PTHR10272">
    <property type="entry name" value="PLATELET-ACTIVATING FACTOR ACETYLHYDROLASE"/>
    <property type="match status" value="1"/>
</dbReference>
<sequence>MNDYVGYDVLAVEDKAMNLSFPLTVLYPSSTPGWPESLGPYELNVALKAPPKAGAWPLVLVSHGGGSTPLVYRTLAHYLARHGFVVGLPEHPFNHRGNNTWEYTAQNLVARPHHLQLAADALLHHPQFAAVLKPNAVAIVGHSMGGYAALALAGGLPMTGPRESPAGAPEPVATVADGRVRALVLLAPATGWFSHPGALRQVQAPILLLSAEHDAHTPPEYAQLVRDGVPDPAQFTHRVVANAGHFSFLSPFPAARVSPDFPPSQDPPGFDRARFHEELNPEIASFLAQHV</sequence>
<dbReference type="SUPFAM" id="SSF53474">
    <property type="entry name" value="alpha/beta-Hydrolases"/>
    <property type="match status" value="1"/>
</dbReference>